<dbReference type="PANTHER" id="PTHR39176:SF1">
    <property type="entry name" value="PERIPLASMIC PROTEIN"/>
    <property type="match status" value="1"/>
</dbReference>
<evidence type="ECO:0000313" key="3">
    <source>
        <dbReference type="Proteomes" id="UP000190092"/>
    </source>
</evidence>
<dbReference type="STRING" id="225324.SAMN02745126_00463"/>
<evidence type="ECO:0000313" key="2">
    <source>
        <dbReference type="EMBL" id="SJZ33664.1"/>
    </source>
</evidence>
<dbReference type="Gene3D" id="1.20.1270.180">
    <property type="match status" value="1"/>
</dbReference>
<organism evidence="2 3">
    <name type="scientific">Enhydrobacter aerosaccus</name>
    <dbReference type="NCBI Taxonomy" id="225324"/>
    <lineage>
        <taxon>Bacteria</taxon>
        <taxon>Pseudomonadati</taxon>
        <taxon>Pseudomonadota</taxon>
        <taxon>Alphaproteobacteria</taxon>
        <taxon>Hyphomicrobiales</taxon>
        <taxon>Enhydrobacter</taxon>
    </lineage>
</organism>
<name>A0A1T4JU64_9HYPH</name>
<dbReference type="Pfam" id="PF07007">
    <property type="entry name" value="LprI"/>
    <property type="match status" value="1"/>
</dbReference>
<dbReference type="PANTHER" id="PTHR39176">
    <property type="entry name" value="PERIPLASMIC PROTEIN-RELATED"/>
    <property type="match status" value="1"/>
</dbReference>
<dbReference type="Proteomes" id="UP000190092">
    <property type="component" value="Unassembled WGS sequence"/>
</dbReference>
<keyword evidence="3" id="KW-1185">Reference proteome</keyword>
<dbReference type="AlphaFoldDB" id="A0A1T4JU64"/>
<protein>
    <submittedName>
        <fullName evidence="2">Uncharacterized conserved protein YecT, DUF1311 family</fullName>
    </submittedName>
</protein>
<dbReference type="OrthoDB" id="7340239at2"/>
<reference evidence="3" key="1">
    <citation type="submission" date="2017-02" db="EMBL/GenBank/DDBJ databases">
        <authorList>
            <person name="Varghese N."/>
            <person name="Submissions S."/>
        </authorList>
    </citation>
    <scope>NUCLEOTIDE SEQUENCE [LARGE SCALE GENOMIC DNA]</scope>
    <source>
        <strain evidence="3">ATCC 27094</strain>
    </source>
</reference>
<proteinExistence type="predicted"/>
<sequence length="138" mass="15638">MRVSTRIAESIDDVRILSIVLALSVAISWHAVPAFAQSQMELNAQAGREREMADKELNAVYSRLMAKLPNESRERLRKAELTWLRFLEEECAFETDGTTGGSIHGMLVAYCQARLIRQRTKDLEEQLNCKEGDLSCVH</sequence>
<gene>
    <name evidence="2" type="ORF">SAMN02745126_00463</name>
</gene>
<accession>A0A1T4JU64</accession>
<dbReference type="InterPro" id="IPR009739">
    <property type="entry name" value="LprI-like_N"/>
</dbReference>
<feature type="domain" description="Lysozyme inhibitor LprI-like N-terminal" evidence="1">
    <location>
        <begin position="36"/>
        <end position="123"/>
    </location>
</feature>
<dbReference type="EMBL" id="FUWJ01000001">
    <property type="protein sequence ID" value="SJZ33664.1"/>
    <property type="molecule type" value="Genomic_DNA"/>
</dbReference>
<evidence type="ECO:0000259" key="1">
    <source>
        <dbReference type="Pfam" id="PF07007"/>
    </source>
</evidence>